<keyword evidence="1" id="KW-0255">Endonuclease</keyword>
<evidence type="ECO:0000313" key="2">
    <source>
        <dbReference type="Proteomes" id="UP001056778"/>
    </source>
</evidence>
<keyword evidence="1" id="KW-0067">ATP-binding</keyword>
<keyword evidence="1" id="KW-0347">Helicase</keyword>
<keyword evidence="2" id="KW-1185">Reference proteome</keyword>
<keyword evidence="1" id="KW-0547">Nucleotide-binding</keyword>
<reference evidence="1" key="1">
    <citation type="submission" date="2022-04" db="EMBL/GenBank/DDBJ databases">
        <title>Chromosome-scale genome assembly of Holotrichia oblita Faldermann.</title>
        <authorList>
            <person name="Rongchong L."/>
        </authorList>
    </citation>
    <scope>NUCLEOTIDE SEQUENCE</scope>
    <source>
        <strain evidence="1">81SQS9</strain>
    </source>
</reference>
<keyword evidence="1" id="KW-0378">Hydrolase</keyword>
<sequence length="677" mass="77128">MQCTPEQIEEKRKLAQQKLLYKRAKDDSSTTAAYNQENRVNNVGTSNSLHSPNKQFLFKPYTKTKPVLPFYGTNKLITANFYLISELRFAVNLSEYFAPAIDIFKTITSKSYNIKTRIWDFDISDYQVLLSKFFTLQSNVIVTKIPKYALNVCQQQKSDYSQIDLSRIDPELVQTLMPFQEDGVRFGIDKGGRCLIADDMGLGKTFQALGIASYYQEDWPLLVITTSSMKNIWQDTIHRYLPNTALMDTQYMISAKDYIGDAKIIIASHDMMTRAVDKLKERKFGVIIIDESHTLKNSKAKCTQAASILAKTAKRVILLSGTPALSRPSELFSQLALIDGRFFGNFFDYSKRYCDGRTTNFGWDATGQSNLQELEVVLNKRFMIRRTKEDVLKMLPEKKQQVITLDVKLSQMSEDDRKNLSILATQYNNVKRGVDKQAALVTFFAETCKIKIPFVCSYILQVLDETDKFLVFAHHQKMLDAIQQLLICRNKKFIRIDGNTTSEQRKYFVDKFQLDDSYACAILSITAANAGITLTRAKLILFAELHWNPSILSQAESRAHRIGQEDEVIARYLLAPGTADDAMWHIIQEKQQTLNQIGLSKESFDNVSVSKQSITKKESITDYLDPSTTTCRTLDISSYFTSPKKQTESTTTSELNTSNSMDFFDDGMDDVLSKLDV</sequence>
<organism evidence="1 2">
    <name type="scientific">Holotrichia oblita</name>
    <name type="common">Chafer beetle</name>
    <dbReference type="NCBI Taxonomy" id="644536"/>
    <lineage>
        <taxon>Eukaryota</taxon>
        <taxon>Metazoa</taxon>
        <taxon>Ecdysozoa</taxon>
        <taxon>Arthropoda</taxon>
        <taxon>Hexapoda</taxon>
        <taxon>Insecta</taxon>
        <taxon>Pterygota</taxon>
        <taxon>Neoptera</taxon>
        <taxon>Endopterygota</taxon>
        <taxon>Coleoptera</taxon>
        <taxon>Polyphaga</taxon>
        <taxon>Scarabaeiformia</taxon>
        <taxon>Scarabaeidae</taxon>
        <taxon>Melolonthinae</taxon>
        <taxon>Holotrichia</taxon>
    </lineage>
</organism>
<comment type="caution">
    <text evidence="1">The sequence shown here is derived from an EMBL/GenBank/DDBJ whole genome shotgun (WGS) entry which is preliminary data.</text>
</comment>
<accession>A0ACB9SQJ8</accession>
<protein>
    <submittedName>
        <fullName evidence="1">Dna annealing helicase and endonuclease zranb3 family member</fullName>
    </submittedName>
</protein>
<evidence type="ECO:0000313" key="1">
    <source>
        <dbReference type="EMBL" id="KAI4457252.1"/>
    </source>
</evidence>
<proteinExistence type="predicted"/>
<dbReference type="Proteomes" id="UP001056778">
    <property type="component" value="Chromosome 8"/>
</dbReference>
<gene>
    <name evidence="1" type="ORF">MML48_8g00009885</name>
</gene>
<dbReference type="EMBL" id="CM043022">
    <property type="protein sequence ID" value="KAI4457252.1"/>
    <property type="molecule type" value="Genomic_DNA"/>
</dbReference>
<name>A0ACB9SQJ8_HOLOL</name>
<keyword evidence="1" id="KW-0540">Nuclease</keyword>